<evidence type="ECO:0000256" key="8">
    <source>
        <dbReference type="ARBA" id="ARBA00022919"/>
    </source>
</evidence>
<dbReference type="InterPro" id="IPR005135">
    <property type="entry name" value="Endo/exonuclease/phosphatase"/>
</dbReference>
<dbReference type="Proteomes" id="UP000287188">
    <property type="component" value="Unassembled WGS sequence"/>
</dbReference>
<dbReference type="GO" id="GO:0004767">
    <property type="term" value="F:sphingomyelin phosphodiesterase activity"/>
    <property type="evidence" value="ECO:0007669"/>
    <property type="project" value="InterPro"/>
</dbReference>
<name>A0A402AT36_9CHLR</name>
<keyword evidence="11" id="KW-0472">Membrane</keyword>
<evidence type="ECO:0000256" key="7">
    <source>
        <dbReference type="ARBA" id="ARBA00022842"/>
    </source>
</evidence>
<evidence type="ECO:0000256" key="3">
    <source>
        <dbReference type="ARBA" id="ARBA00004991"/>
    </source>
</evidence>
<dbReference type="OrthoDB" id="635146at2"/>
<comment type="pathway">
    <text evidence="2">Lipid metabolism; sphingolipid metabolism.</text>
</comment>
<reference evidence="14" key="1">
    <citation type="submission" date="2018-12" db="EMBL/GenBank/DDBJ databases">
        <title>Tengunoibacter tsumagoiensis gen. nov., sp. nov., Dictyobacter kobayashii sp. nov., D. alpinus sp. nov., and D. joshuensis sp. nov. and description of Dictyobacteraceae fam. nov. within the order Ktedonobacterales isolated from Tengu-no-mugimeshi.</title>
        <authorList>
            <person name="Wang C.M."/>
            <person name="Zheng Y."/>
            <person name="Sakai Y."/>
            <person name="Toyoda A."/>
            <person name="Minakuchi Y."/>
            <person name="Abe K."/>
            <person name="Yokota A."/>
            <person name="Yabe S."/>
        </authorList>
    </citation>
    <scope>NUCLEOTIDE SEQUENCE [LARGE SCALE GENOMIC DNA]</scope>
    <source>
        <strain evidence="14">Uno11</strain>
    </source>
</reference>
<dbReference type="AlphaFoldDB" id="A0A402AT36"/>
<dbReference type="Pfam" id="PF03372">
    <property type="entry name" value="Exo_endo_phos"/>
    <property type="match status" value="1"/>
</dbReference>
<evidence type="ECO:0000313" key="14">
    <source>
        <dbReference type="Proteomes" id="UP000287188"/>
    </source>
</evidence>
<keyword evidence="4" id="KW-0812">Transmembrane</keyword>
<dbReference type="InterPro" id="IPR036691">
    <property type="entry name" value="Endo/exonu/phosph_ase_sf"/>
</dbReference>
<dbReference type="PANTHER" id="PTHR16320:SF24">
    <property type="entry name" value="PHOSPHODIESTERASE, PUTATIVE-RELATED"/>
    <property type="match status" value="1"/>
</dbReference>
<keyword evidence="5" id="KW-0479">Metal-binding</keyword>
<dbReference type="RefSeq" id="WP_126554868.1">
    <property type="nucleotide sequence ID" value="NZ_BIFS01000002.1"/>
</dbReference>
<keyword evidence="7" id="KW-0460">Magnesium</keyword>
<evidence type="ECO:0000256" key="4">
    <source>
        <dbReference type="ARBA" id="ARBA00022692"/>
    </source>
</evidence>
<dbReference type="InterPro" id="IPR038772">
    <property type="entry name" value="Sph/SMPD2-like"/>
</dbReference>
<sequence length="277" mass="31656">MTDTNNFTFSLASFNTHGVVFPSLLVREKHSLIGQSLEQLSPDMINLQEVWSYDSLRVFKKSLCSYPYAAYKHGIFGPKAGLVTFSRFPLTAVEFVNFPPVAEPRKKKWINQLKRSLKKKGVLVSTYTENLLTICNVHLVANGDADWSASSRYYSAHEHDIAALTDLLNLFTQKESGQLIIVSGDFNIPKCSDLYQKFIAISQATDLFEYDESPTYHKEFLFPGQIPHRIDYIFAFSQSPLHIGHKELLFQERFSLSSGEYQYLSDHIGLCIRIHTR</sequence>
<gene>
    <name evidence="13" type="ORF">KDK_60420</name>
</gene>
<evidence type="ECO:0000256" key="2">
    <source>
        <dbReference type="ARBA" id="ARBA00004760"/>
    </source>
</evidence>
<keyword evidence="9" id="KW-1133">Transmembrane helix</keyword>
<dbReference type="Gene3D" id="3.60.10.10">
    <property type="entry name" value="Endonuclease/exonuclease/phosphatase"/>
    <property type="match status" value="1"/>
</dbReference>
<keyword evidence="8" id="KW-0746">Sphingolipid metabolism</keyword>
<feature type="domain" description="Endonuclease/exonuclease/phosphatase" evidence="12">
    <location>
        <begin position="13"/>
        <end position="267"/>
    </location>
</feature>
<dbReference type="SUPFAM" id="SSF56219">
    <property type="entry name" value="DNase I-like"/>
    <property type="match status" value="1"/>
</dbReference>
<comment type="caution">
    <text evidence="13">The sequence shown here is derived from an EMBL/GenBank/DDBJ whole genome shotgun (WGS) entry which is preliminary data.</text>
</comment>
<dbReference type="GO" id="GO:0016020">
    <property type="term" value="C:membrane"/>
    <property type="evidence" value="ECO:0007669"/>
    <property type="project" value="UniProtKB-SubCell"/>
</dbReference>
<evidence type="ECO:0000256" key="6">
    <source>
        <dbReference type="ARBA" id="ARBA00022801"/>
    </source>
</evidence>
<accession>A0A402AT36</accession>
<dbReference type="EMBL" id="BIFS01000002">
    <property type="protein sequence ID" value="GCE22242.1"/>
    <property type="molecule type" value="Genomic_DNA"/>
</dbReference>
<evidence type="ECO:0000256" key="11">
    <source>
        <dbReference type="ARBA" id="ARBA00023136"/>
    </source>
</evidence>
<evidence type="ECO:0000259" key="12">
    <source>
        <dbReference type="Pfam" id="PF03372"/>
    </source>
</evidence>
<dbReference type="PANTHER" id="PTHR16320">
    <property type="entry name" value="SPHINGOMYELINASE FAMILY MEMBER"/>
    <property type="match status" value="1"/>
</dbReference>
<organism evidence="13 14">
    <name type="scientific">Dictyobacter kobayashii</name>
    <dbReference type="NCBI Taxonomy" id="2014872"/>
    <lineage>
        <taxon>Bacteria</taxon>
        <taxon>Bacillati</taxon>
        <taxon>Chloroflexota</taxon>
        <taxon>Ktedonobacteria</taxon>
        <taxon>Ktedonobacterales</taxon>
        <taxon>Dictyobacteraceae</taxon>
        <taxon>Dictyobacter</taxon>
    </lineage>
</organism>
<evidence type="ECO:0000256" key="9">
    <source>
        <dbReference type="ARBA" id="ARBA00022989"/>
    </source>
</evidence>
<dbReference type="GO" id="GO:0046872">
    <property type="term" value="F:metal ion binding"/>
    <property type="evidence" value="ECO:0007669"/>
    <property type="project" value="UniProtKB-KW"/>
</dbReference>
<evidence type="ECO:0000313" key="13">
    <source>
        <dbReference type="EMBL" id="GCE22242.1"/>
    </source>
</evidence>
<protein>
    <recommendedName>
        <fullName evidence="12">Endonuclease/exonuclease/phosphatase domain-containing protein</fullName>
    </recommendedName>
</protein>
<keyword evidence="14" id="KW-1185">Reference proteome</keyword>
<keyword evidence="6" id="KW-0378">Hydrolase</keyword>
<comment type="subcellular location">
    <subcellularLocation>
        <location evidence="1">Membrane</location>
        <topology evidence="1">Multi-pass membrane protein</topology>
    </subcellularLocation>
</comment>
<proteinExistence type="predicted"/>
<evidence type="ECO:0000256" key="10">
    <source>
        <dbReference type="ARBA" id="ARBA00023098"/>
    </source>
</evidence>
<evidence type="ECO:0000256" key="5">
    <source>
        <dbReference type="ARBA" id="ARBA00022723"/>
    </source>
</evidence>
<evidence type="ECO:0000256" key="1">
    <source>
        <dbReference type="ARBA" id="ARBA00004141"/>
    </source>
</evidence>
<dbReference type="GO" id="GO:0006665">
    <property type="term" value="P:sphingolipid metabolic process"/>
    <property type="evidence" value="ECO:0007669"/>
    <property type="project" value="UniProtKB-KW"/>
</dbReference>
<comment type="pathway">
    <text evidence="3">Sphingolipid metabolism.</text>
</comment>
<keyword evidence="10" id="KW-0443">Lipid metabolism</keyword>